<dbReference type="Pfam" id="PF01872">
    <property type="entry name" value="RibD_C"/>
    <property type="match status" value="1"/>
</dbReference>
<dbReference type="GO" id="GO:0008703">
    <property type="term" value="F:5-amino-6-(5-phosphoribosylamino)uracil reductase activity"/>
    <property type="evidence" value="ECO:0007669"/>
    <property type="project" value="InterPro"/>
</dbReference>
<reference evidence="14" key="1">
    <citation type="submission" date="2020-11" db="EMBL/GenBank/DDBJ databases">
        <title>Kefir isolates.</title>
        <authorList>
            <person name="Marcisauskas S."/>
            <person name="Kim Y."/>
            <person name="Blasche S."/>
        </authorList>
    </citation>
    <scope>NUCLEOTIDE SEQUENCE</scope>
    <source>
        <strain evidence="14">Olga-1</strain>
    </source>
</reference>
<comment type="function">
    <text evidence="1">Catalyzes an early step in riboflavin biosynthesis, the NADPH-dependent reduction of the ribose side chain of 2,5-diamino-6-ribosylamino-4(3H)-pyrimidinone 5'-phosphate, yielding 2,5-diamino-6-ribitylamino-4(3H)-pyrimidinone 5'-phosphate.</text>
</comment>
<comment type="pathway">
    <text evidence="2">Cofactor biosynthesis; riboflavin biosynthesis.</text>
</comment>
<dbReference type="EC" id="1.1.1.302" evidence="4"/>
<dbReference type="Gene3D" id="3.40.430.10">
    <property type="entry name" value="Dihydrofolate Reductase, subunit A"/>
    <property type="match status" value="1"/>
</dbReference>
<evidence type="ECO:0000256" key="7">
    <source>
        <dbReference type="ARBA" id="ARBA00022857"/>
    </source>
</evidence>
<dbReference type="InterPro" id="IPR050765">
    <property type="entry name" value="Riboflavin_Biosynth_HTPR"/>
</dbReference>
<evidence type="ECO:0000256" key="10">
    <source>
        <dbReference type="ARBA" id="ARBA00031630"/>
    </source>
</evidence>
<keyword evidence="15" id="KW-1185">Reference proteome</keyword>
<evidence type="ECO:0000256" key="12">
    <source>
        <dbReference type="ARBA" id="ARBA00049020"/>
    </source>
</evidence>
<dbReference type="InterPro" id="IPR002734">
    <property type="entry name" value="RibDG_C"/>
</dbReference>
<evidence type="ECO:0000313" key="15">
    <source>
        <dbReference type="Proteomes" id="UP000697127"/>
    </source>
</evidence>
<evidence type="ECO:0000256" key="9">
    <source>
        <dbReference type="ARBA" id="ARBA00030073"/>
    </source>
</evidence>
<feature type="domain" description="Bacterial bifunctional deaminase-reductase C-terminal" evidence="13">
    <location>
        <begin position="28"/>
        <end position="241"/>
    </location>
</feature>
<evidence type="ECO:0000256" key="6">
    <source>
        <dbReference type="ARBA" id="ARBA00022619"/>
    </source>
</evidence>
<organism evidence="14 15">
    <name type="scientific">Pichia californica</name>
    <dbReference type="NCBI Taxonomy" id="460514"/>
    <lineage>
        <taxon>Eukaryota</taxon>
        <taxon>Fungi</taxon>
        <taxon>Dikarya</taxon>
        <taxon>Ascomycota</taxon>
        <taxon>Saccharomycotina</taxon>
        <taxon>Pichiomycetes</taxon>
        <taxon>Pichiales</taxon>
        <taxon>Pichiaceae</taxon>
        <taxon>Pichia</taxon>
    </lineage>
</organism>
<keyword evidence="8" id="KW-0560">Oxidoreductase</keyword>
<comment type="catalytic activity">
    <reaction evidence="12">
        <text>2,5-diamino-6-(1-D-ribitylamino)pyrimidin-4(3H)-one 5'-phosphate + NADP(+) = 2,5-diamino-6-(1-D-ribosylamino)pyrimidin-4(3H)-one 5'-phosphate + NADPH + H(+)</text>
        <dbReference type="Rhea" id="RHEA:27278"/>
        <dbReference type="ChEBI" id="CHEBI:15378"/>
        <dbReference type="ChEBI" id="CHEBI:57783"/>
        <dbReference type="ChEBI" id="CHEBI:58349"/>
        <dbReference type="ChEBI" id="CHEBI:58890"/>
        <dbReference type="ChEBI" id="CHEBI:59545"/>
        <dbReference type="EC" id="1.1.1.302"/>
    </reaction>
</comment>
<dbReference type="EMBL" id="PUHW01000002">
    <property type="protein sequence ID" value="KAG0691340.1"/>
    <property type="molecule type" value="Genomic_DNA"/>
</dbReference>
<accession>A0A9P7BI16</accession>
<evidence type="ECO:0000256" key="5">
    <source>
        <dbReference type="ARBA" id="ARBA00015035"/>
    </source>
</evidence>
<dbReference type="PANTHER" id="PTHR38011:SF7">
    <property type="entry name" value="2,5-DIAMINO-6-RIBOSYLAMINO-4(3H)-PYRIMIDINONE 5'-PHOSPHATE REDUCTASE"/>
    <property type="match status" value="1"/>
</dbReference>
<comment type="similarity">
    <text evidence="3">Belongs to the HTP reductase family.</text>
</comment>
<dbReference type="SUPFAM" id="SSF53597">
    <property type="entry name" value="Dihydrofolate reductase-like"/>
    <property type="match status" value="1"/>
</dbReference>
<evidence type="ECO:0000256" key="3">
    <source>
        <dbReference type="ARBA" id="ARBA00009723"/>
    </source>
</evidence>
<gene>
    <name evidence="14" type="primary">RIB7</name>
    <name evidence="14" type="ORF">C6P40_001624</name>
</gene>
<sequence>MALAPLDSTLRDLVDSHSQSLVVDTAYPHVTLTYAQSLDAKIAAAPGKRTLISGPTTKTMTHYIRFKHDAILIGINTVLIDNPSLSCKFSNNVSHFITPIIIDPNFKFSQCKHSKQFISNYKNKINSKPIFIVSDETKIDSTDEFIIFKLPTVNVNDHKQFNWNLLLKSLKSKFEISSIMIEGGATIINELLTTENSSTKNPIVDTLIVTIGPVFLGEHGVGVNPNNQLSIPNTTVWTDNKDIVLFSRFGK</sequence>
<dbReference type="InterPro" id="IPR024072">
    <property type="entry name" value="DHFR-like_dom_sf"/>
</dbReference>
<comment type="caution">
    <text evidence="14">The sequence shown here is derived from an EMBL/GenBank/DDBJ whole genome shotgun (WGS) entry which is preliminary data.</text>
</comment>
<evidence type="ECO:0000256" key="2">
    <source>
        <dbReference type="ARBA" id="ARBA00005104"/>
    </source>
</evidence>
<keyword evidence="6" id="KW-0686">Riboflavin biosynthesis</keyword>
<evidence type="ECO:0000256" key="11">
    <source>
        <dbReference type="ARBA" id="ARBA00047550"/>
    </source>
</evidence>
<evidence type="ECO:0000313" key="14">
    <source>
        <dbReference type="EMBL" id="KAG0691340.1"/>
    </source>
</evidence>
<evidence type="ECO:0000256" key="4">
    <source>
        <dbReference type="ARBA" id="ARBA00012851"/>
    </source>
</evidence>
<evidence type="ECO:0000256" key="1">
    <source>
        <dbReference type="ARBA" id="ARBA00003555"/>
    </source>
</evidence>
<protein>
    <recommendedName>
        <fullName evidence="5">2,5-diamino-6-ribosylamino-4(3H)-pyrimidinone 5'-phosphate reductase</fullName>
        <ecNumber evidence="4">1.1.1.302</ecNumber>
    </recommendedName>
    <alternativeName>
        <fullName evidence="10">2,5-diamino-6-(5-phospho-D-ribosylamino)pyrimidin-4(3H)-one reductase</fullName>
    </alternativeName>
    <alternativeName>
        <fullName evidence="9">2,5-diamino-6-ribitylamino-4(3H)-pyrimidinone 5'-phosphate synthase</fullName>
    </alternativeName>
</protein>
<dbReference type="PANTHER" id="PTHR38011">
    <property type="entry name" value="DIHYDROFOLATE REDUCTASE FAMILY PROTEIN (AFU_ORTHOLOGUE AFUA_8G06820)"/>
    <property type="match status" value="1"/>
</dbReference>
<evidence type="ECO:0000256" key="8">
    <source>
        <dbReference type="ARBA" id="ARBA00023002"/>
    </source>
</evidence>
<comment type="catalytic activity">
    <reaction evidence="11">
        <text>2,5-diamino-6-(1-D-ribitylamino)pyrimidin-4(3H)-one 5'-phosphate + NAD(+) = 2,5-diamino-6-(1-D-ribosylamino)pyrimidin-4(3H)-one 5'-phosphate + NADH + H(+)</text>
        <dbReference type="Rhea" id="RHEA:27274"/>
        <dbReference type="ChEBI" id="CHEBI:15378"/>
        <dbReference type="ChEBI" id="CHEBI:57540"/>
        <dbReference type="ChEBI" id="CHEBI:57945"/>
        <dbReference type="ChEBI" id="CHEBI:58890"/>
        <dbReference type="ChEBI" id="CHEBI:59545"/>
        <dbReference type="EC" id="1.1.1.302"/>
    </reaction>
</comment>
<dbReference type="Proteomes" id="UP000697127">
    <property type="component" value="Unassembled WGS sequence"/>
</dbReference>
<dbReference type="OrthoDB" id="5432at2759"/>
<name>A0A9P7BI16_9ASCO</name>
<evidence type="ECO:0000259" key="13">
    <source>
        <dbReference type="Pfam" id="PF01872"/>
    </source>
</evidence>
<keyword evidence="7" id="KW-0521">NADP</keyword>
<proteinExistence type="inferred from homology"/>
<dbReference type="GO" id="GO:0009231">
    <property type="term" value="P:riboflavin biosynthetic process"/>
    <property type="evidence" value="ECO:0007669"/>
    <property type="project" value="UniProtKB-KW"/>
</dbReference>
<dbReference type="AlphaFoldDB" id="A0A9P7BI16"/>